<sequence length="84" mass="8979">MKAIAILLLAAAVPSATFIYGMQVGRNDVVALHADDSRADKVAVAMCGRQAWIAKRGGERRCVYINSDQSAITRAVFDNPIGAM</sequence>
<gene>
    <name evidence="2" type="ORF">GCM10009097_55920</name>
</gene>
<evidence type="ECO:0000313" key="2">
    <source>
        <dbReference type="EMBL" id="GAA0531309.1"/>
    </source>
</evidence>
<comment type="caution">
    <text evidence="2">The sequence shown here is derived from an EMBL/GenBank/DDBJ whole genome shotgun (WGS) entry which is preliminary data.</text>
</comment>
<accession>A0ABP3N1X0</accession>
<reference evidence="3" key="1">
    <citation type="journal article" date="2019" name="Int. J. Syst. Evol. Microbiol.">
        <title>The Global Catalogue of Microorganisms (GCM) 10K type strain sequencing project: providing services to taxonomists for standard genome sequencing and annotation.</title>
        <authorList>
            <consortium name="The Broad Institute Genomics Platform"/>
            <consortium name="The Broad Institute Genome Sequencing Center for Infectious Disease"/>
            <person name="Wu L."/>
            <person name="Ma J."/>
        </authorList>
    </citation>
    <scope>NUCLEOTIDE SEQUENCE [LARGE SCALE GENOMIC DNA]</scope>
    <source>
        <strain evidence="3">JCM 14330</strain>
    </source>
</reference>
<dbReference type="EMBL" id="BAAAEN010000037">
    <property type="protein sequence ID" value="GAA0531309.1"/>
    <property type="molecule type" value="Genomic_DNA"/>
</dbReference>
<evidence type="ECO:0000256" key="1">
    <source>
        <dbReference type="SAM" id="SignalP"/>
    </source>
</evidence>
<protein>
    <submittedName>
        <fullName evidence="2">Uncharacterized protein</fullName>
    </submittedName>
</protein>
<proteinExistence type="predicted"/>
<name>A0ABP3N1X0_9BURK</name>
<evidence type="ECO:0000313" key="3">
    <source>
        <dbReference type="Proteomes" id="UP001501706"/>
    </source>
</evidence>
<dbReference type="RefSeq" id="WP_343928666.1">
    <property type="nucleotide sequence ID" value="NZ_BAAAEN010000037.1"/>
</dbReference>
<keyword evidence="3" id="KW-1185">Reference proteome</keyword>
<feature type="signal peptide" evidence="1">
    <location>
        <begin position="1"/>
        <end position="19"/>
    </location>
</feature>
<organism evidence="2 3">
    <name type="scientific">Pigmentiphaga daeguensis</name>
    <dbReference type="NCBI Taxonomy" id="414049"/>
    <lineage>
        <taxon>Bacteria</taxon>
        <taxon>Pseudomonadati</taxon>
        <taxon>Pseudomonadota</taxon>
        <taxon>Betaproteobacteria</taxon>
        <taxon>Burkholderiales</taxon>
        <taxon>Alcaligenaceae</taxon>
        <taxon>Pigmentiphaga</taxon>
    </lineage>
</organism>
<keyword evidence="1" id="KW-0732">Signal</keyword>
<feature type="chain" id="PRO_5046610456" evidence="1">
    <location>
        <begin position="20"/>
        <end position="84"/>
    </location>
</feature>
<dbReference type="Proteomes" id="UP001501706">
    <property type="component" value="Unassembled WGS sequence"/>
</dbReference>